<gene>
    <name evidence="4" type="primary">pleD_3</name>
    <name evidence="4" type="ORF">NCTC10338_01610</name>
</gene>
<dbReference type="Proteomes" id="UP000255295">
    <property type="component" value="Unassembled WGS sequence"/>
</dbReference>
<sequence length="601" mass="69522">MKKKIVIKVIVMIAMFATLSTVMLFPLKSYATELSEPIVLGQYFDIFRDPSKSITIEDILSGDYDQSFETSNQNYLFFWHTNDTIWLRLHTAEIMDNKQGPYWLESIDKLDNVELFLVKEDGSYDQQKSGVAHINEQKIDYRSNVFTITDPSTTAIYVKLDGVLPKSFMSYLYTTEGFLEKIISYKFFSGMFYGFMFALLIYNLFLFFSLKEKAYFYYVLYMLSFIFYQATMNSLDLEIAGHFLPEWFFIRSLVISSNFLLIFMILFSKEFLELKTYLPKYHLLANILLWLSILSLIAVFIIPDVAIVNNFTTIFAVVVLSFLWLSGLLVWLKGQKMARFYLIGWSVLLGSVIVQALAFLSIIPFHPRIFEDIPAIGATFEAIFLSLALGDKINLIKKEHQKMQQMLTETLEYKVQERTQELEKARQELENIANTDKLTQIPNRVRLDDVLDEALKQAQNHATPLSIILLDIDYFKAVNDEFGHQVGDIVLINAAELFKKSIREQDTIGRWGGEEFLVICPQTTLHEALQLAEQLRHQLENYQFPIVKQKTSSFGVTTYVHGDTLTTLLTRCDQALYQAKNNGRNCVAYLHNEETTVPHFI</sequence>
<keyword evidence="2" id="KW-0812">Transmembrane</keyword>
<evidence type="ECO:0000313" key="5">
    <source>
        <dbReference type="Proteomes" id="UP000255295"/>
    </source>
</evidence>
<reference evidence="4 5" key="1">
    <citation type="submission" date="2018-06" db="EMBL/GenBank/DDBJ databases">
        <authorList>
            <consortium name="Pathogen Informatics"/>
            <person name="Doyle S."/>
        </authorList>
    </citation>
    <scope>NUCLEOTIDE SEQUENCE [LARGE SCALE GENOMIC DNA]</scope>
    <source>
        <strain evidence="4 5">NCTC10338</strain>
    </source>
</reference>
<evidence type="ECO:0000313" key="4">
    <source>
        <dbReference type="EMBL" id="SUV16530.1"/>
    </source>
</evidence>
<protein>
    <submittedName>
        <fullName evidence="4">Diguanylate cyclase</fullName>
    </submittedName>
</protein>
<evidence type="ECO:0000259" key="3">
    <source>
        <dbReference type="PROSITE" id="PS50887"/>
    </source>
</evidence>
<dbReference type="AlphaFoldDB" id="A0AAJ5D8R8"/>
<dbReference type="Gene3D" id="3.30.70.270">
    <property type="match status" value="1"/>
</dbReference>
<feature type="transmembrane region" description="Helical" evidence="2">
    <location>
        <begin position="339"/>
        <end position="363"/>
    </location>
</feature>
<dbReference type="GO" id="GO:0052621">
    <property type="term" value="F:diguanylate cyclase activity"/>
    <property type="evidence" value="ECO:0007669"/>
    <property type="project" value="TreeGrafter"/>
</dbReference>
<keyword evidence="2" id="KW-0472">Membrane</keyword>
<dbReference type="EMBL" id="UFSZ01000001">
    <property type="protein sequence ID" value="SUV16530.1"/>
    <property type="molecule type" value="Genomic_DNA"/>
</dbReference>
<dbReference type="SMART" id="SM00267">
    <property type="entry name" value="GGDEF"/>
    <property type="match status" value="1"/>
</dbReference>
<feature type="transmembrane region" description="Helical" evidence="2">
    <location>
        <begin position="314"/>
        <end position="332"/>
    </location>
</feature>
<organism evidence="4 5">
    <name type="scientific">Lysinibacillus sphaericus</name>
    <name type="common">Bacillus sphaericus</name>
    <dbReference type="NCBI Taxonomy" id="1421"/>
    <lineage>
        <taxon>Bacteria</taxon>
        <taxon>Bacillati</taxon>
        <taxon>Bacillota</taxon>
        <taxon>Bacilli</taxon>
        <taxon>Bacillales</taxon>
        <taxon>Bacillaceae</taxon>
        <taxon>Lysinibacillus</taxon>
    </lineage>
</organism>
<dbReference type="PANTHER" id="PTHR45138">
    <property type="entry name" value="REGULATORY COMPONENTS OF SENSORY TRANSDUCTION SYSTEM"/>
    <property type="match status" value="1"/>
</dbReference>
<dbReference type="InterPro" id="IPR000160">
    <property type="entry name" value="GGDEF_dom"/>
</dbReference>
<dbReference type="Pfam" id="PF07695">
    <property type="entry name" value="7TMR-DISM_7TM"/>
    <property type="match status" value="1"/>
</dbReference>
<feature type="transmembrane region" description="Helical" evidence="2">
    <location>
        <begin position="187"/>
        <end position="208"/>
    </location>
</feature>
<dbReference type="InterPro" id="IPR011622">
    <property type="entry name" value="7TMR_DISM_rcpt_extracell_dom2"/>
</dbReference>
<dbReference type="SUPFAM" id="SSF55073">
    <property type="entry name" value="Nucleotide cyclase"/>
    <property type="match status" value="1"/>
</dbReference>
<keyword evidence="2" id="KW-1133">Transmembrane helix</keyword>
<feature type="transmembrane region" description="Helical" evidence="2">
    <location>
        <begin position="215"/>
        <end position="235"/>
    </location>
</feature>
<feature type="transmembrane region" description="Helical" evidence="2">
    <location>
        <begin position="5"/>
        <end position="27"/>
    </location>
</feature>
<keyword evidence="1" id="KW-0175">Coiled coil</keyword>
<dbReference type="Pfam" id="PF00990">
    <property type="entry name" value="GGDEF"/>
    <property type="match status" value="1"/>
</dbReference>
<dbReference type="PANTHER" id="PTHR45138:SF9">
    <property type="entry name" value="DIGUANYLATE CYCLASE DGCM-RELATED"/>
    <property type="match status" value="1"/>
</dbReference>
<accession>A0AAJ5D8R8</accession>
<comment type="caution">
    <text evidence="4">The sequence shown here is derived from an EMBL/GenBank/DDBJ whole genome shotgun (WGS) entry which is preliminary data.</text>
</comment>
<dbReference type="CDD" id="cd01949">
    <property type="entry name" value="GGDEF"/>
    <property type="match status" value="1"/>
</dbReference>
<dbReference type="InterPro" id="IPR050469">
    <property type="entry name" value="Diguanylate_Cyclase"/>
</dbReference>
<dbReference type="PROSITE" id="PS50887">
    <property type="entry name" value="GGDEF"/>
    <property type="match status" value="1"/>
</dbReference>
<dbReference type="Pfam" id="PF07696">
    <property type="entry name" value="7TMR-DISMED2"/>
    <property type="match status" value="1"/>
</dbReference>
<dbReference type="InterPro" id="IPR029787">
    <property type="entry name" value="Nucleotide_cyclase"/>
</dbReference>
<dbReference type="InterPro" id="IPR011623">
    <property type="entry name" value="7TMR_DISM_rcpt_extracell_dom1"/>
</dbReference>
<proteinExistence type="predicted"/>
<name>A0AAJ5D8R8_LYSSH</name>
<dbReference type="GeneID" id="48277585"/>
<dbReference type="NCBIfam" id="TIGR00254">
    <property type="entry name" value="GGDEF"/>
    <property type="match status" value="1"/>
</dbReference>
<dbReference type="InterPro" id="IPR043128">
    <property type="entry name" value="Rev_trsase/Diguanyl_cyclase"/>
</dbReference>
<feature type="domain" description="GGDEF" evidence="3">
    <location>
        <begin position="463"/>
        <end position="592"/>
    </location>
</feature>
<dbReference type="FunFam" id="3.30.70.270:FF:000001">
    <property type="entry name" value="Diguanylate cyclase domain protein"/>
    <property type="match status" value="1"/>
</dbReference>
<evidence type="ECO:0000256" key="2">
    <source>
        <dbReference type="SAM" id="Phobius"/>
    </source>
</evidence>
<dbReference type="RefSeq" id="WP_024364243.1">
    <property type="nucleotide sequence ID" value="NZ_BJNS01000016.1"/>
</dbReference>
<dbReference type="Gene3D" id="2.60.40.2380">
    <property type="match status" value="1"/>
</dbReference>
<evidence type="ECO:0000256" key="1">
    <source>
        <dbReference type="SAM" id="Coils"/>
    </source>
</evidence>
<feature type="transmembrane region" description="Helical" evidence="2">
    <location>
        <begin position="247"/>
        <end position="267"/>
    </location>
</feature>
<feature type="transmembrane region" description="Helical" evidence="2">
    <location>
        <begin position="287"/>
        <end position="308"/>
    </location>
</feature>
<feature type="coiled-coil region" evidence="1">
    <location>
        <begin position="408"/>
        <end position="435"/>
    </location>
</feature>